<sequence>MHREGWTRQQLPPSYRAPGIGSALSSVSPDTKAGVIASVLGTIRANPGTRFMFYLSALNLAAHCTRDQVASKYPSCLGSVCRVILAGIGEGARKEFGQVYASREFNYFPDLRKRYASDPRRVGLRLFEESLGDWRGIEYSQSALQYPSASVERDVASGTTAAAVSASQVVSQSGTQVAQLLKRLAEKETMMQQQASTLGAEKRQLFTDLTQTRQQLAAAHKERERLVGMLKAASGNGTAVTGERLDEVIQERDMLRSQLRAVTESLEEREREKQTLSGELHNSMKQASETAERISRLFAKQPQGHTSVNFGIGRPTPSTAAPVALPVLRRSAVSREMSRGSRGSRRAAPLPIPDRPHQRATATSRGGSTRGTSDSQTVVAERLVARGSEGERAHAPVRGRAVPLKATPPSAPHVQSPPGLRNGRFVSRHLYATPPQSLPLVARGDPGSKASPLPLPKPTKPMPLPVPPGHTHSASGYTTY</sequence>
<feature type="region of interest" description="Disordered" evidence="1">
    <location>
        <begin position="305"/>
        <end position="423"/>
    </location>
</feature>
<organism evidence="2 3">
    <name type="scientific">Kipferlia bialata</name>
    <dbReference type="NCBI Taxonomy" id="797122"/>
    <lineage>
        <taxon>Eukaryota</taxon>
        <taxon>Metamonada</taxon>
        <taxon>Carpediemonas-like organisms</taxon>
        <taxon>Kipferlia</taxon>
    </lineage>
</organism>
<evidence type="ECO:0000313" key="2">
    <source>
        <dbReference type="EMBL" id="GIQ85815.1"/>
    </source>
</evidence>
<reference evidence="2 3" key="1">
    <citation type="journal article" date="2018" name="PLoS ONE">
        <title>The draft genome of Kipferlia bialata reveals reductive genome evolution in fornicate parasites.</title>
        <authorList>
            <person name="Tanifuji G."/>
            <person name="Takabayashi S."/>
            <person name="Kume K."/>
            <person name="Takagi M."/>
            <person name="Nakayama T."/>
            <person name="Kamikawa R."/>
            <person name="Inagaki Y."/>
            <person name="Hashimoto T."/>
        </authorList>
    </citation>
    <scope>NUCLEOTIDE SEQUENCE [LARGE SCALE GENOMIC DNA]</scope>
    <source>
        <strain evidence="2">NY0173</strain>
    </source>
</reference>
<accession>A0A9K3GKS2</accession>
<evidence type="ECO:0000313" key="3">
    <source>
        <dbReference type="Proteomes" id="UP000265618"/>
    </source>
</evidence>
<feature type="region of interest" description="Disordered" evidence="1">
    <location>
        <begin position="263"/>
        <end position="291"/>
    </location>
</feature>
<comment type="caution">
    <text evidence="2">The sequence shown here is derived from an EMBL/GenBank/DDBJ whole genome shotgun (WGS) entry which is preliminary data.</text>
</comment>
<evidence type="ECO:0000256" key="1">
    <source>
        <dbReference type="SAM" id="MobiDB-lite"/>
    </source>
</evidence>
<protein>
    <submittedName>
        <fullName evidence="2">Uncharacterized protein</fullName>
    </submittedName>
</protein>
<feature type="compositionally biased region" description="Pro residues" evidence="1">
    <location>
        <begin position="453"/>
        <end position="468"/>
    </location>
</feature>
<dbReference type="AlphaFoldDB" id="A0A9K3GKS2"/>
<proteinExistence type="predicted"/>
<keyword evidence="3" id="KW-1185">Reference proteome</keyword>
<dbReference type="Proteomes" id="UP000265618">
    <property type="component" value="Unassembled WGS sequence"/>
</dbReference>
<feature type="compositionally biased region" description="Low complexity" evidence="1">
    <location>
        <begin position="359"/>
        <end position="373"/>
    </location>
</feature>
<dbReference type="EMBL" id="BDIP01002152">
    <property type="protein sequence ID" value="GIQ85815.1"/>
    <property type="molecule type" value="Genomic_DNA"/>
</dbReference>
<gene>
    <name evidence="2" type="ORF">KIPB_007546</name>
</gene>
<name>A0A9K3GKS2_9EUKA</name>
<feature type="region of interest" description="Disordered" evidence="1">
    <location>
        <begin position="436"/>
        <end position="480"/>
    </location>
</feature>